<evidence type="ECO:0000256" key="1">
    <source>
        <dbReference type="ARBA" id="ARBA00001974"/>
    </source>
</evidence>
<dbReference type="Pfam" id="PF00441">
    <property type="entry name" value="Acyl-CoA_dh_1"/>
    <property type="match status" value="1"/>
</dbReference>
<dbReference type="GO" id="GO:0003995">
    <property type="term" value="F:acyl-CoA dehydrogenase activity"/>
    <property type="evidence" value="ECO:0007669"/>
    <property type="project" value="TreeGrafter"/>
</dbReference>
<keyword evidence="4" id="KW-0285">Flavoprotein</keyword>
<dbReference type="InterPro" id="IPR036250">
    <property type="entry name" value="AcylCo_DH-like_C"/>
</dbReference>
<name>A0A7Z7N7W3_9BURK</name>
<evidence type="ECO:0000313" key="10">
    <source>
        <dbReference type="EMBL" id="SOE91238.1"/>
    </source>
</evidence>
<dbReference type="Gene3D" id="2.40.110.10">
    <property type="entry name" value="Butyryl-CoA Dehydrogenase, subunit A, domain 2"/>
    <property type="match status" value="1"/>
</dbReference>
<dbReference type="InterPro" id="IPR050741">
    <property type="entry name" value="Acyl-CoA_dehydrogenase"/>
</dbReference>
<protein>
    <submittedName>
        <fullName evidence="10">Acyl-CoA dehydrogenase</fullName>
    </submittedName>
</protein>
<reference evidence="10 11" key="1">
    <citation type="submission" date="2017-09" db="EMBL/GenBank/DDBJ databases">
        <authorList>
            <person name="Varghese N."/>
            <person name="Submissions S."/>
        </authorList>
    </citation>
    <scope>NUCLEOTIDE SEQUENCE [LARGE SCALE GENOMIC DNA]</scope>
    <source>
        <strain evidence="10 11">OK806</strain>
    </source>
</reference>
<dbReference type="InterPro" id="IPR013786">
    <property type="entry name" value="AcylCoA_DH/ox_N"/>
</dbReference>
<evidence type="ECO:0000256" key="2">
    <source>
        <dbReference type="ARBA" id="ARBA00009347"/>
    </source>
</evidence>
<evidence type="ECO:0000259" key="9">
    <source>
        <dbReference type="Pfam" id="PF02771"/>
    </source>
</evidence>
<dbReference type="Gene3D" id="1.10.540.10">
    <property type="entry name" value="Acyl-CoA dehydrogenase/oxidase, N-terminal domain"/>
    <property type="match status" value="1"/>
</dbReference>
<evidence type="ECO:0000313" key="11">
    <source>
        <dbReference type="Proteomes" id="UP000219522"/>
    </source>
</evidence>
<keyword evidence="11" id="KW-1185">Reference proteome</keyword>
<evidence type="ECO:0000259" key="7">
    <source>
        <dbReference type="Pfam" id="PF00441"/>
    </source>
</evidence>
<proteinExistence type="inferred from homology"/>
<comment type="caution">
    <text evidence="10">The sequence shown here is derived from an EMBL/GenBank/DDBJ whole genome shotgun (WGS) entry which is preliminary data.</text>
</comment>
<dbReference type="InterPro" id="IPR046373">
    <property type="entry name" value="Acyl-CoA_Oxase/DH_mid-dom_sf"/>
</dbReference>
<dbReference type="GO" id="GO:0005737">
    <property type="term" value="C:cytoplasm"/>
    <property type="evidence" value="ECO:0007669"/>
    <property type="project" value="TreeGrafter"/>
</dbReference>
<organism evidence="10 11">
    <name type="scientific">Caballeronia arationis</name>
    <dbReference type="NCBI Taxonomy" id="1777142"/>
    <lineage>
        <taxon>Bacteria</taxon>
        <taxon>Pseudomonadati</taxon>
        <taxon>Pseudomonadota</taxon>
        <taxon>Betaproteobacteria</taxon>
        <taxon>Burkholderiales</taxon>
        <taxon>Burkholderiaceae</taxon>
        <taxon>Caballeronia</taxon>
    </lineage>
</organism>
<dbReference type="InterPro" id="IPR037069">
    <property type="entry name" value="AcylCoA_DH/ox_N_sf"/>
</dbReference>
<sequence length="418" mass="47169">MDFSYSPKVEELCRRVRAFMDERIVPRIRQWNDEVHAGQYPVSFMEDLKSQAKSEGLWNLFLPDLTTDEPGTRLSNLEYAPLAEIMGRVSWASEVFNCNAPDTGNMELLHMFATSQQREQWLQPLLNGKIRSAFAMTEPDVSSSDATNITTRIRREGDQYVIDGRKWFITNAAHPNCKVFIVMGKTDPDAEAHRQQSMILVPHDTPGIKIERNISVLNHLSPEGHCEVTFTNVRVPVSNLLGEEGSGFALAQARLGPGRIHHCMRSIGAAELALELMLERAQERKAFGKPLHQHGTIGEWIAQSRIEIDQARLLVLRTAWLIDNVGAREARKEISMIKALVPTLHTNVCDRAMQVFGAMGVSPDTPLADHWTWGRALRFADGPDQVHLQTVARLEIRRMRETPGTAAAYLTKPERHKN</sequence>
<keyword evidence="5" id="KW-0274">FAD</keyword>
<dbReference type="Gene3D" id="1.20.140.10">
    <property type="entry name" value="Butyryl-CoA Dehydrogenase, subunit A, domain 3"/>
    <property type="match status" value="1"/>
</dbReference>
<gene>
    <name evidence="10" type="ORF">SAMN05446927_8135</name>
</gene>
<dbReference type="Pfam" id="PF02771">
    <property type="entry name" value="Acyl-CoA_dh_N"/>
    <property type="match status" value="1"/>
</dbReference>
<dbReference type="InterPro" id="IPR006091">
    <property type="entry name" value="Acyl-CoA_Oxase/DH_mid-dom"/>
</dbReference>
<comment type="subunit">
    <text evidence="3">Homodimer.</text>
</comment>
<dbReference type="InterPro" id="IPR009100">
    <property type="entry name" value="AcylCoA_DH/oxidase_NM_dom_sf"/>
</dbReference>
<evidence type="ECO:0000256" key="6">
    <source>
        <dbReference type="ARBA" id="ARBA00023002"/>
    </source>
</evidence>
<dbReference type="PANTHER" id="PTHR48083">
    <property type="entry name" value="MEDIUM-CHAIN SPECIFIC ACYL-COA DEHYDROGENASE, MITOCHONDRIAL-RELATED"/>
    <property type="match status" value="1"/>
</dbReference>
<dbReference type="InterPro" id="IPR009075">
    <property type="entry name" value="AcylCo_DH/oxidase_C"/>
</dbReference>
<dbReference type="SUPFAM" id="SSF47203">
    <property type="entry name" value="Acyl-CoA dehydrogenase C-terminal domain-like"/>
    <property type="match status" value="1"/>
</dbReference>
<dbReference type="GO" id="GO:0033539">
    <property type="term" value="P:fatty acid beta-oxidation using acyl-CoA dehydrogenase"/>
    <property type="evidence" value="ECO:0007669"/>
    <property type="project" value="TreeGrafter"/>
</dbReference>
<feature type="domain" description="Acyl-CoA oxidase/dehydrogenase middle" evidence="8">
    <location>
        <begin position="133"/>
        <end position="233"/>
    </location>
</feature>
<evidence type="ECO:0000259" key="8">
    <source>
        <dbReference type="Pfam" id="PF02770"/>
    </source>
</evidence>
<feature type="domain" description="Acyl-CoA dehydrogenase/oxidase C-terminal" evidence="7">
    <location>
        <begin position="245"/>
        <end position="393"/>
    </location>
</feature>
<dbReference type="Pfam" id="PF02770">
    <property type="entry name" value="Acyl-CoA_dh_M"/>
    <property type="match status" value="1"/>
</dbReference>
<dbReference type="RefSeq" id="WP_097191223.1">
    <property type="nucleotide sequence ID" value="NZ_OCSU01000004.1"/>
</dbReference>
<dbReference type="EMBL" id="OCSU01000004">
    <property type="protein sequence ID" value="SOE91238.1"/>
    <property type="molecule type" value="Genomic_DNA"/>
</dbReference>
<keyword evidence="6" id="KW-0560">Oxidoreductase</keyword>
<comment type="cofactor">
    <cofactor evidence="1">
        <name>FAD</name>
        <dbReference type="ChEBI" id="CHEBI:57692"/>
    </cofactor>
</comment>
<evidence type="ECO:0000256" key="3">
    <source>
        <dbReference type="ARBA" id="ARBA00011738"/>
    </source>
</evidence>
<comment type="similarity">
    <text evidence="2">Belongs to the acyl-CoA dehydrogenase family.</text>
</comment>
<dbReference type="FunFam" id="2.40.110.10:FF:000002">
    <property type="entry name" value="Acyl-CoA dehydrogenase fadE12"/>
    <property type="match status" value="1"/>
</dbReference>
<dbReference type="PANTHER" id="PTHR48083:SF13">
    <property type="entry name" value="ACYL-COA DEHYDROGENASE FAMILY MEMBER 11"/>
    <property type="match status" value="1"/>
</dbReference>
<evidence type="ECO:0000256" key="4">
    <source>
        <dbReference type="ARBA" id="ARBA00022630"/>
    </source>
</evidence>
<dbReference type="GO" id="GO:0050660">
    <property type="term" value="F:flavin adenine dinucleotide binding"/>
    <property type="evidence" value="ECO:0007669"/>
    <property type="project" value="InterPro"/>
</dbReference>
<accession>A0A7Z7N7W3</accession>
<dbReference type="SUPFAM" id="SSF56645">
    <property type="entry name" value="Acyl-CoA dehydrogenase NM domain-like"/>
    <property type="match status" value="1"/>
</dbReference>
<feature type="domain" description="Acyl-CoA dehydrogenase/oxidase N-terminal" evidence="9">
    <location>
        <begin position="9"/>
        <end position="129"/>
    </location>
</feature>
<dbReference type="AlphaFoldDB" id="A0A7Z7N7W3"/>
<dbReference type="Proteomes" id="UP000219522">
    <property type="component" value="Unassembled WGS sequence"/>
</dbReference>
<evidence type="ECO:0000256" key="5">
    <source>
        <dbReference type="ARBA" id="ARBA00022827"/>
    </source>
</evidence>